<evidence type="ECO:0000313" key="2">
    <source>
        <dbReference type="EMBL" id="MDQ0338900.1"/>
    </source>
</evidence>
<keyword evidence="1" id="KW-0676">Redox-active center</keyword>
<comment type="caution">
    <text evidence="2">The sequence shown here is derived from an EMBL/GenBank/DDBJ whole genome shotgun (WGS) entry which is preliminary data.</text>
</comment>
<gene>
    <name evidence="2" type="ORF">J2S00_001686</name>
</gene>
<dbReference type="Proteomes" id="UP001232445">
    <property type="component" value="Unassembled WGS sequence"/>
</dbReference>
<dbReference type="EMBL" id="JAUSUQ010000005">
    <property type="protein sequence ID" value="MDQ0338900.1"/>
    <property type="molecule type" value="Genomic_DNA"/>
</dbReference>
<accession>A0ABU0CR74</accession>
<organism evidence="2 3">
    <name type="scientific">Caldalkalibacillus uzonensis</name>
    <dbReference type="NCBI Taxonomy" id="353224"/>
    <lineage>
        <taxon>Bacteria</taxon>
        <taxon>Bacillati</taxon>
        <taxon>Bacillota</taxon>
        <taxon>Bacilli</taxon>
        <taxon>Bacillales</taxon>
        <taxon>Bacillaceae</taxon>
        <taxon>Caldalkalibacillus</taxon>
    </lineage>
</organism>
<proteinExistence type="predicted"/>
<dbReference type="InterPro" id="IPR036249">
    <property type="entry name" value="Thioredoxin-like_sf"/>
</dbReference>
<keyword evidence="3" id="KW-1185">Reference proteome</keyword>
<dbReference type="Gene3D" id="3.40.30.10">
    <property type="entry name" value="Glutaredoxin"/>
    <property type="match status" value="1"/>
</dbReference>
<protein>
    <submittedName>
        <fullName evidence="2">Selenoprotein W-related protein</fullName>
    </submittedName>
</protein>
<dbReference type="NCBIfam" id="TIGR02174">
    <property type="entry name" value="CXXU_selWTH"/>
    <property type="match status" value="1"/>
</dbReference>
<sequence>MENFKGQIESITLIPSGGGVFEVDVEGSRVFSKKETDRFPEKDEVSKIIEDKNLMQRVEE</sequence>
<evidence type="ECO:0000256" key="1">
    <source>
        <dbReference type="ARBA" id="ARBA00023284"/>
    </source>
</evidence>
<dbReference type="InterPro" id="IPR011893">
    <property type="entry name" value="Selenoprotein_Rdx-typ"/>
</dbReference>
<reference evidence="2 3" key="1">
    <citation type="submission" date="2023-07" db="EMBL/GenBank/DDBJ databases">
        <title>Genomic Encyclopedia of Type Strains, Phase IV (KMG-IV): sequencing the most valuable type-strain genomes for metagenomic binning, comparative biology and taxonomic classification.</title>
        <authorList>
            <person name="Goeker M."/>
        </authorList>
    </citation>
    <scope>NUCLEOTIDE SEQUENCE [LARGE SCALE GENOMIC DNA]</scope>
    <source>
        <strain evidence="2 3">DSM 17740</strain>
    </source>
</reference>
<dbReference type="SUPFAM" id="SSF52833">
    <property type="entry name" value="Thioredoxin-like"/>
    <property type="match status" value="1"/>
</dbReference>
<dbReference type="Pfam" id="PF10262">
    <property type="entry name" value="Rdx"/>
    <property type="match status" value="1"/>
</dbReference>
<name>A0ABU0CR74_9BACI</name>
<evidence type="ECO:0000313" key="3">
    <source>
        <dbReference type="Proteomes" id="UP001232445"/>
    </source>
</evidence>